<dbReference type="PANTHER" id="PTHR31187">
    <property type="match status" value="1"/>
</dbReference>
<dbReference type="InterPro" id="IPR036259">
    <property type="entry name" value="MFS_trans_sf"/>
</dbReference>
<dbReference type="GO" id="GO:0005524">
    <property type="term" value="F:ATP binding"/>
    <property type="evidence" value="ECO:0007669"/>
    <property type="project" value="UniProtKB-KW"/>
</dbReference>
<reference evidence="12" key="1">
    <citation type="submission" date="2014-05" db="EMBL/GenBank/DDBJ databases">
        <title>The transcriptome of the halophilic microalga Tetraselmis sp. GSL018 isolated from the Great Salt Lake, Utah.</title>
        <authorList>
            <person name="Jinkerson R.E."/>
            <person name="D'Adamo S."/>
            <person name="Posewitz M.C."/>
        </authorList>
    </citation>
    <scope>NUCLEOTIDE SEQUENCE</scope>
    <source>
        <strain evidence="12">GSL018</strain>
    </source>
</reference>
<evidence type="ECO:0000313" key="12">
    <source>
        <dbReference type="EMBL" id="JAC74166.1"/>
    </source>
</evidence>
<evidence type="ECO:0000256" key="9">
    <source>
        <dbReference type="RuleBase" id="RU363121"/>
    </source>
</evidence>
<dbReference type="Pfam" id="PF03219">
    <property type="entry name" value="TLC"/>
    <property type="match status" value="1"/>
</dbReference>
<feature type="signal peptide" evidence="11">
    <location>
        <begin position="1"/>
        <end position="17"/>
    </location>
</feature>
<feature type="transmembrane region" description="Helical" evidence="9">
    <location>
        <begin position="154"/>
        <end position="173"/>
    </location>
</feature>
<evidence type="ECO:0000256" key="6">
    <source>
        <dbReference type="ARBA" id="ARBA00022840"/>
    </source>
</evidence>
<name>A0A061RUF3_9CHLO</name>
<evidence type="ECO:0000256" key="8">
    <source>
        <dbReference type="ARBA" id="ARBA00023136"/>
    </source>
</evidence>
<dbReference type="PANTHER" id="PTHR31187:SF1">
    <property type="entry name" value="ADP,ATP CARRIER PROTEIN 1"/>
    <property type="match status" value="1"/>
</dbReference>
<dbReference type="GO" id="GO:0005471">
    <property type="term" value="F:ATP:ADP antiporter activity"/>
    <property type="evidence" value="ECO:0007669"/>
    <property type="project" value="InterPro"/>
</dbReference>
<feature type="transmembrane region" description="Helical" evidence="9">
    <location>
        <begin position="193"/>
        <end position="212"/>
    </location>
</feature>
<dbReference type="AlphaFoldDB" id="A0A061RUF3"/>
<sequence length="527" mass="56829">MVILFFCMAFINTTVDSLKDTIVVTAAGSGPNVIPFLTVYGTLPAALLFLFLFSAASQWFDREQLFNGVVTVFVAFFTVFAWVLYPSHEHVHWYGVGESLRQALPAGLSGLVSMVQNWTFTLFYVAAELWGDIGLSLLFWGLANDITTHEEAPIIYPLFGVGANVAQVIAGRFLNSLGGVGSGAASFAVQLKAILTTVAAMGVVVLIVHFYICRVSTSQLESGGGSPRELPSPARKKAISSKKKKLARKPSLSQAVRFLVNSPQIRCLAIMALAQGICTNLMDVAWKTHLRMLCPTPSEYASFMGNVASMTGVVTGLLMVASPILFKKIGWRGVAGATPWMLMVGGVPFFAAAVVYNIIGLQPLVSAAFLQVMVVVGALLYVVCRSAKFSLFKPAEEMVYIGLDEESRTKGKAAIDVVGAQTGKAMSSGLQQVLLLIGRGHLGVMLPFMAAAFVAFVLQWRNAVNNLAKHYMEPDIPEERDWLGMTIDEELVGDESDKMDQFGAYARSDGTDGPDNLPGRRLPSTAS</sequence>
<keyword evidence="9" id="KW-0934">Plastid</keyword>
<keyword evidence="8 9" id="KW-0472">Membrane</keyword>
<proteinExistence type="inferred from homology"/>
<evidence type="ECO:0000256" key="1">
    <source>
        <dbReference type="ARBA" id="ARBA00004141"/>
    </source>
</evidence>
<feature type="transmembrane region" description="Helical" evidence="9">
    <location>
        <begin position="121"/>
        <end position="142"/>
    </location>
</feature>
<feature type="transmembrane region" description="Helical" evidence="9">
    <location>
        <begin position="33"/>
        <end position="53"/>
    </location>
</feature>
<keyword evidence="3 9" id="KW-0813">Transport</keyword>
<evidence type="ECO:0000256" key="5">
    <source>
        <dbReference type="ARBA" id="ARBA00022741"/>
    </source>
</evidence>
<evidence type="ECO:0000256" key="10">
    <source>
        <dbReference type="SAM" id="MobiDB-lite"/>
    </source>
</evidence>
<accession>A0A061RUF3</accession>
<comment type="similarity">
    <text evidence="2 9">Belongs to the ADP/ATP translocase tlc family.</text>
</comment>
<feature type="transmembrane region" description="Helical" evidence="9">
    <location>
        <begin position="433"/>
        <end position="458"/>
    </location>
</feature>
<keyword evidence="4 9" id="KW-0812">Transmembrane</keyword>
<keyword evidence="9" id="KW-0150">Chloroplast</keyword>
<keyword evidence="11" id="KW-0732">Signal</keyword>
<dbReference type="EMBL" id="GBEZ01011640">
    <property type="protein sequence ID" value="JAC74166.1"/>
    <property type="molecule type" value="Transcribed_RNA"/>
</dbReference>
<protein>
    <recommendedName>
        <fullName evidence="9">ADP,ATP carrier protein</fullName>
    </recommendedName>
</protein>
<evidence type="ECO:0000256" key="2">
    <source>
        <dbReference type="ARBA" id="ARBA00007127"/>
    </source>
</evidence>
<dbReference type="GO" id="GO:0031969">
    <property type="term" value="C:chloroplast membrane"/>
    <property type="evidence" value="ECO:0007669"/>
    <property type="project" value="UniProtKB-SubCell"/>
</dbReference>
<dbReference type="SUPFAM" id="SSF103473">
    <property type="entry name" value="MFS general substrate transporter"/>
    <property type="match status" value="1"/>
</dbReference>
<feature type="transmembrane region" description="Helical" evidence="9">
    <location>
        <begin position="65"/>
        <end position="85"/>
    </location>
</feature>
<feature type="chain" id="PRO_5001606019" description="ADP,ATP carrier protein" evidence="11">
    <location>
        <begin position="18"/>
        <end position="527"/>
    </location>
</feature>
<feature type="transmembrane region" description="Helical" evidence="9">
    <location>
        <begin position="338"/>
        <end position="359"/>
    </location>
</feature>
<comment type="subcellular location">
    <subcellularLocation>
        <location evidence="1">Membrane</location>
        <topology evidence="1">Multi-pass membrane protein</topology>
    </subcellularLocation>
    <subcellularLocation>
        <location evidence="9">Plastid</location>
        <location evidence="9">Chloroplast membrane</location>
        <topology evidence="9">Multi-pass membrane protein</topology>
    </subcellularLocation>
</comment>
<evidence type="ECO:0000256" key="11">
    <source>
        <dbReference type="SAM" id="SignalP"/>
    </source>
</evidence>
<dbReference type="InterPro" id="IPR004667">
    <property type="entry name" value="ADP_ATP_car_bac_type"/>
</dbReference>
<keyword evidence="5 9" id="KW-0547">Nucleotide-binding</keyword>
<evidence type="ECO:0000256" key="4">
    <source>
        <dbReference type="ARBA" id="ARBA00022692"/>
    </source>
</evidence>
<evidence type="ECO:0000256" key="7">
    <source>
        <dbReference type="ARBA" id="ARBA00022989"/>
    </source>
</evidence>
<gene>
    <name evidence="12" type="primary">TC.AAA</name>
    <name evidence="12" type="ORF">TSPGSL018_26709</name>
</gene>
<feature type="transmembrane region" description="Helical" evidence="9">
    <location>
        <begin position="365"/>
        <end position="384"/>
    </location>
</feature>
<feature type="transmembrane region" description="Helical" evidence="9">
    <location>
        <begin position="306"/>
        <end position="326"/>
    </location>
</feature>
<organism evidence="12">
    <name type="scientific">Tetraselmis sp. GSL018</name>
    <dbReference type="NCBI Taxonomy" id="582737"/>
    <lineage>
        <taxon>Eukaryota</taxon>
        <taxon>Viridiplantae</taxon>
        <taxon>Chlorophyta</taxon>
        <taxon>core chlorophytes</taxon>
        <taxon>Chlorodendrophyceae</taxon>
        <taxon>Chlorodendrales</taxon>
        <taxon>Chlorodendraceae</taxon>
        <taxon>Tetraselmis</taxon>
    </lineage>
</organism>
<evidence type="ECO:0000256" key="3">
    <source>
        <dbReference type="ARBA" id="ARBA00022448"/>
    </source>
</evidence>
<feature type="region of interest" description="Disordered" evidence="10">
    <location>
        <begin position="493"/>
        <end position="527"/>
    </location>
</feature>
<keyword evidence="7 9" id="KW-1133">Transmembrane helix</keyword>
<keyword evidence="6 9" id="KW-0067">ATP-binding</keyword>